<dbReference type="OrthoDB" id="9800417at2"/>
<evidence type="ECO:0000256" key="3">
    <source>
        <dbReference type="ARBA" id="ARBA00022801"/>
    </source>
</evidence>
<feature type="region of interest" description="Disordered" evidence="4">
    <location>
        <begin position="238"/>
        <end position="275"/>
    </location>
</feature>
<dbReference type="GO" id="GO:0004518">
    <property type="term" value="F:nuclease activity"/>
    <property type="evidence" value="ECO:0007669"/>
    <property type="project" value="UniProtKB-KW"/>
</dbReference>
<keyword evidence="7" id="KW-1185">Reference proteome</keyword>
<evidence type="ECO:0000256" key="1">
    <source>
        <dbReference type="ARBA" id="ARBA00006429"/>
    </source>
</evidence>
<evidence type="ECO:0000313" key="7">
    <source>
        <dbReference type="Proteomes" id="UP000294575"/>
    </source>
</evidence>
<dbReference type="RefSeq" id="WP_101497417.1">
    <property type="nucleotide sequence ID" value="NZ_LNJZ01000009.1"/>
</dbReference>
<keyword evidence="3" id="KW-0378">Hydrolase</keyword>
<dbReference type="GO" id="GO:0016787">
    <property type="term" value="F:hydrolase activity"/>
    <property type="evidence" value="ECO:0007669"/>
    <property type="project" value="UniProtKB-KW"/>
</dbReference>
<organism evidence="6 7">
    <name type="scientific">Thiopseudomonas denitrificans</name>
    <dbReference type="NCBI Taxonomy" id="1501432"/>
    <lineage>
        <taxon>Bacteria</taxon>
        <taxon>Pseudomonadati</taxon>
        <taxon>Pseudomonadota</taxon>
        <taxon>Gammaproteobacteria</taxon>
        <taxon>Pseudomonadales</taxon>
        <taxon>Pseudomonadaceae</taxon>
        <taxon>Thiopseudomonas</taxon>
    </lineage>
</organism>
<dbReference type="EMBL" id="SNYK01000002">
    <property type="protein sequence ID" value="TDQ39449.1"/>
    <property type="molecule type" value="Genomic_DNA"/>
</dbReference>
<dbReference type="SUPFAM" id="SSF57884">
    <property type="entry name" value="Ada DNA repair protein, N-terminal domain (N-Ada 10)"/>
    <property type="match status" value="1"/>
</dbReference>
<reference evidence="6 7" key="1">
    <citation type="submission" date="2019-03" db="EMBL/GenBank/DDBJ databases">
        <title>Genomic Encyclopedia of Type Strains, Phase IV (KMG-IV): sequencing the most valuable type-strain genomes for metagenomic binning, comparative biology and taxonomic classification.</title>
        <authorList>
            <person name="Goeker M."/>
        </authorList>
    </citation>
    <scope>NUCLEOTIDE SEQUENCE [LARGE SCALE GENOMIC DNA]</scope>
    <source>
        <strain evidence="6 7">DSM 28679</strain>
    </source>
</reference>
<dbReference type="InterPro" id="IPR044925">
    <property type="entry name" value="His-Me_finger_sf"/>
</dbReference>
<feature type="chain" id="PRO_5020864746" evidence="5">
    <location>
        <begin position="25"/>
        <end position="318"/>
    </location>
</feature>
<dbReference type="PANTHER" id="PTHR33607">
    <property type="entry name" value="ENDONUCLEASE-1"/>
    <property type="match status" value="1"/>
</dbReference>
<gene>
    <name evidence="6" type="ORF">DFQ45_102143</name>
</gene>
<evidence type="ECO:0000256" key="4">
    <source>
        <dbReference type="SAM" id="MobiDB-lite"/>
    </source>
</evidence>
<protein>
    <submittedName>
        <fullName evidence="6">Deoxyribonuclease-1</fullName>
    </submittedName>
</protein>
<keyword evidence="2" id="KW-0540">Nuclease</keyword>
<comment type="caution">
    <text evidence="6">The sequence shown here is derived from an EMBL/GenBank/DDBJ whole genome shotgun (WGS) entry which is preliminary data.</text>
</comment>
<dbReference type="Pfam" id="PF04231">
    <property type="entry name" value="Endonuclease_1"/>
    <property type="match status" value="1"/>
</dbReference>
<comment type="similarity">
    <text evidence="1">Belongs to the EndA/NucM nuclease family.</text>
</comment>
<accession>A0A4R6U4G9</accession>
<sequence length="318" mass="36510">MSSRILRFWLAGLLFLGTTAAAHGQPANFEDAKQLLRDRVYFDQHQNGAQGTLYCGCNWRWTGASGGRVDLASCGYQVRALPQRAARIEWEHVVPASWLGQQRQCWQQGGRNHCRDSDPLFNLMEADMHNLAPVIGEVNADRSNYRFGTAPQAEAMYGRCTSRTDFKKRVFEPRREVRGMVARINFYMHDRYNLKMSQQQQQLFMQWHKAYPPGTWELERNRRIKSVTGQDNPFVSGTRQWQPGHRNSAEGLRLPPASRHKAPAATATTARVKGNRNSRIYHLPHCPNYADVNPRNVVPFRSEQQARQAGYRKARNCP</sequence>
<dbReference type="InterPro" id="IPR007346">
    <property type="entry name" value="Endonuclease-I"/>
</dbReference>
<dbReference type="SUPFAM" id="SSF54060">
    <property type="entry name" value="His-Me finger endonucleases"/>
    <property type="match status" value="1"/>
</dbReference>
<dbReference type="AlphaFoldDB" id="A0A4R6U4G9"/>
<dbReference type="InterPro" id="IPR035451">
    <property type="entry name" value="Ada-like_dom_sf"/>
</dbReference>
<evidence type="ECO:0000313" key="6">
    <source>
        <dbReference type="EMBL" id="TDQ39449.1"/>
    </source>
</evidence>
<evidence type="ECO:0000256" key="5">
    <source>
        <dbReference type="SAM" id="SignalP"/>
    </source>
</evidence>
<name>A0A4R6U4G9_9GAMM</name>
<keyword evidence="5" id="KW-0732">Signal</keyword>
<proteinExistence type="inferred from homology"/>
<dbReference type="Proteomes" id="UP000294575">
    <property type="component" value="Unassembled WGS sequence"/>
</dbReference>
<feature type="signal peptide" evidence="5">
    <location>
        <begin position="1"/>
        <end position="24"/>
    </location>
</feature>
<dbReference type="PANTHER" id="PTHR33607:SF2">
    <property type="entry name" value="ENDONUCLEASE-1"/>
    <property type="match status" value="1"/>
</dbReference>
<evidence type="ECO:0000256" key="2">
    <source>
        <dbReference type="ARBA" id="ARBA00022722"/>
    </source>
</evidence>
<dbReference type="Gene3D" id="3.40.10.10">
    <property type="entry name" value="DNA Methylphosphotriester Repair Domain"/>
    <property type="match status" value="1"/>
</dbReference>